<dbReference type="SMART" id="SM00382">
    <property type="entry name" value="AAA"/>
    <property type="match status" value="1"/>
</dbReference>
<dbReference type="Gene3D" id="3.40.50.300">
    <property type="entry name" value="P-loop containing nucleotide triphosphate hydrolases"/>
    <property type="match status" value="1"/>
</dbReference>
<dbReference type="GO" id="GO:0005524">
    <property type="term" value="F:ATP binding"/>
    <property type="evidence" value="ECO:0007669"/>
    <property type="project" value="UniProtKB-KW"/>
</dbReference>
<dbReference type="GO" id="GO:0043565">
    <property type="term" value="F:sequence-specific DNA binding"/>
    <property type="evidence" value="ECO:0007669"/>
    <property type="project" value="InterPro"/>
</dbReference>
<evidence type="ECO:0000313" key="7">
    <source>
        <dbReference type="Proteomes" id="UP000649604"/>
    </source>
</evidence>
<evidence type="ECO:0000256" key="2">
    <source>
        <dbReference type="ARBA" id="ARBA00022840"/>
    </source>
</evidence>
<evidence type="ECO:0000256" key="3">
    <source>
        <dbReference type="ARBA" id="ARBA00023015"/>
    </source>
</evidence>
<dbReference type="GO" id="GO:0006355">
    <property type="term" value="P:regulation of DNA-templated transcription"/>
    <property type="evidence" value="ECO:0007669"/>
    <property type="project" value="InterPro"/>
</dbReference>
<organism evidence="6 7">
    <name type="scientific">candidate division KSB3 bacterium</name>
    <dbReference type="NCBI Taxonomy" id="2044937"/>
    <lineage>
        <taxon>Bacteria</taxon>
        <taxon>candidate division KSB3</taxon>
    </lineage>
</organism>
<name>A0A9D5JTP5_9BACT</name>
<accession>A0A9D5JTP5</accession>
<dbReference type="InterPro" id="IPR025944">
    <property type="entry name" value="Sigma_54_int_dom_CS"/>
</dbReference>
<dbReference type="PROSITE" id="PS50045">
    <property type="entry name" value="SIGMA54_INTERACT_4"/>
    <property type="match status" value="1"/>
</dbReference>
<dbReference type="FunFam" id="3.40.50.300:FF:000006">
    <property type="entry name" value="DNA-binding transcriptional regulator NtrC"/>
    <property type="match status" value="1"/>
</dbReference>
<evidence type="ECO:0000313" key="6">
    <source>
        <dbReference type="EMBL" id="MBD3323990.1"/>
    </source>
</evidence>
<keyword evidence="2" id="KW-0067">ATP-binding</keyword>
<dbReference type="PROSITE" id="PS00688">
    <property type="entry name" value="SIGMA54_INTERACT_3"/>
    <property type="match status" value="1"/>
</dbReference>
<dbReference type="SUPFAM" id="SSF46689">
    <property type="entry name" value="Homeodomain-like"/>
    <property type="match status" value="1"/>
</dbReference>
<dbReference type="InterPro" id="IPR002078">
    <property type="entry name" value="Sigma_54_int"/>
</dbReference>
<dbReference type="Pfam" id="PF25601">
    <property type="entry name" value="AAA_lid_14"/>
    <property type="match status" value="1"/>
</dbReference>
<dbReference type="Pfam" id="PF00158">
    <property type="entry name" value="Sigma54_activat"/>
    <property type="match status" value="1"/>
</dbReference>
<dbReference type="Gene3D" id="1.10.10.60">
    <property type="entry name" value="Homeodomain-like"/>
    <property type="match status" value="1"/>
</dbReference>
<dbReference type="PRINTS" id="PR01590">
    <property type="entry name" value="HTHFIS"/>
</dbReference>
<evidence type="ECO:0000256" key="1">
    <source>
        <dbReference type="ARBA" id="ARBA00022741"/>
    </source>
</evidence>
<dbReference type="PANTHER" id="PTHR32071">
    <property type="entry name" value="TRANSCRIPTIONAL REGULATORY PROTEIN"/>
    <property type="match status" value="1"/>
</dbReference>
<feature type="domain" description="Sigma-54 factor interaction" evidence="5">
    <location>
        <begin position="18"/>
        <end position="247"/>
    </location>
</feature>
<dbReference type="InterPro" id="IPR003593">
    <property type="entry name" value="AAA+_ATPase"/>
</dbReference>
<dbReference type="EMBL" id="WJJP01000169">
    <property type="protein sequence ID" value="MBD3323990.1"/>
    <property type="molecule type" value="Genomic_DNA"/>
</dbReference>
<reference evidence="6" key="1">
    <citation type="submission" date="2019-11" db="EMBL/GenBank/DDBJ databases">
        <title>Microbial mats filling the niche in hypersaline microbial mats.</title>
        <authorList>
            <person name="Wong H.L."/>
            <person name="Macleod F.I."/>
            <person name="White R.A. III"/>
            <person name="Burns B.P."/>
        </authorList>
    </citation>
    <scope>NUCLEOTIDE SEQUENCE</scope>
    <source>
        <strain evidence="6">Rbin_158</strain>
    </source>
</reference>
<dbReference type="Pfam" id="PF02954">
    <property type="entry name" value="HTH_8"/>
    <property type="match status" value="1"/>
</dbReference>
<comment type="caution">
    <text evidence="6">The sequence shown here is derived from an EMBL/GenBank/DDBJ whole genome shotgun (WGS) entry which is preliminary data.</text>
</comment>
<dbReference type="InterPro" id="IPR009057">
    <property type="entry name" value="Homeodomain-like_sf"/>
</dbReference>
<proteinExistence type="predicted"/>
<dbReference type="CDD" id="cd00009">
    <property type="entry name" value="AAA"/>
    <property type="match status" value="1"/>
</dbReference>
<keyword evidence="3" id="KW-0805">Transcription regulation</keyword>
<dbReference type="InterPro" id="IPR027417">
    <property type="entry name" value="P-loop_NTPase"/>
</dbReference>
<dbReference type="Proteomes" id="UP000649604">
    <property type="component" value="Unassembled WGS sequence"/>
</dbReference>
<sequence length="325" mass="36954">MTLTDLVEHKHNKNFGRLIGRSPAMQQVYKHLRKAAKVDIPVLLEGETGTGKDLAAHALHLISDRSHGPYIPVNLGALPPTLITSELFGHEKGAFTGAVVRQKGKFEQARDGTIFLDEIESIDEKTQISLLRLIEEKKFYRLGGKRRIGTNARMTAASNQNLGKLVEQGSFRQDLFFRLDVFPITLPPLRKRQEDIAFLTAHFVLHYNQLLKKQITQIDPECLRMLENHSWPGNVRELRNVVQRAILMCEEEILTPEHLPPELQNAEDSTLPVLSFKIGTPLDKIERAVIMHTLDVTDNNRTEAAKLLGISRRALYNKLKKYHIQ</sequence>
<keyword evidence="1" id="KW-0547">Nucleotide-binding</keyword>
<gene>
    <name evidence="6" type="ORF">GF339_05360</name>
</gene>
<protein>
    <submittedName>
        <fullName evidence="6">AAA domain-containing protein</fullName>
    </submittedName>
</protein>
<dbReference type="InterPro" id="IPR058031">
    <property type="entry name" value="AAA_lid_NorR"/>
</dbReference>
<dbReference type="Gene3D" id="1.10.8.60">
    <property type="match status" value="1"/>
</dbReference>
<dbReference type="AlphaFoldDB" id="A0A9D5JTP5"/>
<evidence type="ECO:0000259" key="5">
    <source>
        <dbReference type="PROSITE" id="PS50045"/>
    </source>
</evidence>
<evidence type="ECO:0000256" key="4">
    <source>
        <dbReference type="ARBA" id="ARBA00023163"/>
    </source>
</evidence>
<keyword evidence="4" id="KW-0804">Transcription</keyword>
<dbReference type="InterPro" id="IPR002197">
    <property type="entry name" value="HTH_Fis"/>
</dbReference>
<dbReference type="SUPFAM" id="SSF52540">
    <property type="entry name" value="P-loop containing nucleoside triphosphate hydrolases"/>
    <property type="match status" value="1"/>
</dbReference>